<sequence length="832" mass="94894">MTKRKRHQLVFCSSIRSNVMVNWLHSKQEEKLWTNGDPGEGVVLKLAKGQYVSCPDTLRIDGTGFFEAIVELNVRVAMTVNTRVIKLIMSNLKDLPYVELTPGLRLQVIPDIKVLQGCRKHQSAALVASQKILIVWGDTPKLLLERAQYVEETLMRVIWGNEMTCVSGGEKGISFGEARAFEEEVIEADDSIEEKPRRTVFLQHLQVAATLIILFGAIGSGWRNLVMESLIDKYYIRLALVACIIPQVWLSLFFFQALVGNIIQLIGPIGQMRENTKYYSGLPPRRIARDRESGLPHVTIQMPVYKEGLSTVIEPTVRSLKAAISTYELQGGTANIFINDDGMQLISCEDAKARQDFYDENNIGWVARPKHNPKNGGFTRGGKFKKASNMNYALWTSVAIEEKLSAIERHARWDQWDENKAYSEALRQVIEKRNGETWADGNIRIGDYILLVDSDTRVPEDCFLEAVSEMENSPQVAIIQYSSGVMNVTWSFFERGITFFTNLIYTQIRYAVANGDVAPFVGHNAILRWQALQKIAYNDKHSSDNREKYWSERTVSEDFDMALRLQTHGYLVRLAAYKGDGFKEGVSLTVYDELARWEKYAYGCSELIFHPFHQWPTKGIFTKLFRKFILSNMPLPSKITIMAYVSTYYAIGSAWLLTLLNYFLVGWFNGYLDHYYVDSFKVYFSIFFVFTALGNVSLAVMRYRIGEQGIVSALWLNIRWIPLLLIFLGGVSLHVSQALLCHLFNINMTWGATAKEVENVSFFEEIPRIIKRFKWTFLFTIGAATAMIVMATIAPPMWRITSFTPIWPLASTIVGHFVCPIVLNPNLMLFTW</sequence>
<dbReference type="SUPFAM" id="SSF53448">
    <property type="entry name" value="Nucleotide-diphospho-sugar transferases"/>
    <property type="match status" value="1"/>
</dbReference>
<feature type="transmembrane region" description="Helical" evidence="1">
    <location>
        <begin position="775"/>
        <end position="794"/>
    </location>
</feature>
<feature type="domain" description="DUF7928" evidence="3">
    <location>
        <begin position="16"/>
        <end position="163"/>
    </location>
</feature>
<dbReference type="PANTHER" id="PTHR35408:SF3">
    <property type="entry name" value="GLYCOSYLTRANSFERASE 2-LIKE DOMAIN-CONTAINING PROTEIN"/>
    <property type="match status" value="1"/>
</dbReference>
<keyword evidence="1" id="KW-0472">Membrane</keyword>
<feature type="transmembrane region" description="Helical" evidence="1">
    <location>
        <begin position="720"/>
        <end position="740"/>
    </location>
</feature>
<feature type="transmembrane region" description="Helical" evidence="1">
    <location>
        <begin position="201"/>
        <end position="222"/>
    </location>
</feature>
<evidence type="ECO:0000313" key="5">
    <source>
        <dbReference type="Proteomes" id="UP000800093"/>
    </source>
</evidence>
<dbReference type="EMBL" id="ML986589">
    <property type="protein sequence ID" value="KAF2267764.1"/>
    <property type="molecule type" value="Genomic_DNA"/>
</dbReference>
<evidence type="ECO:0000259" key="3">
    <source>
        <dbReference type="Pfam" id="PF25550"/>
    </source>
</evidence>
<dbReference type="PANTHER" id="PTHR35408">
    <property type="entry name" value="CHROMOSOME 15, WHOLE GENOME SHOTGUN SEQUENCE"/>
    <property type="match status" value="1"/>
</dbReference>
<name>A0A9P4N7Z7_9PLEO</name>
<dbReference type="OrthoDB" id="38531at2759"/>
<keyword evidence="1" id="KW-1133">Transmembrane helix</keyword>
<feature type="domain" description="Glycosyltransferase 2-like" evidence="2">
    <location>
        <begin position="448"/>
        <end position="664"/>
    </location>
</feature>
<proteinExistence type="predicted"/>
<feature type="transmembrane region" description="Helical" evidence="1">
    <location>
        <begin position="234"/>
        <end position="255"/>
    </location>
</feature>
<evidence type="ECO:0000256" key="1">
    <source>
        <dbReference type="SAM" id="Phobius"/>
    </source>
</evidence>
<dbReference type="Pfam" id="PF13632">
    <property type="entry name" value="Glyco_trans_2_3"/>
    <property type="match status" value="1"/>
</dbReference>
<evidence type="ECO:0008006" key="6">
    <source>
        <dbReference type="Google" id="ProtNLM"/>
    </source>
</evidence>
<organism evidence="4 5">
    <name type="scientific">Lojkania enalia</name>
    <dbReference type="NCBI Taxonomy" id="147567"/>
    <lineage>
        <taxon>Eukaryota</taxon>
        <taxon>Fungi</taxon>
        <taxon>Dikarya</taxon>
        <taxon>Ascomycota</taxon>
        <taxon>Pezizomycotina</taxon>
        <taxon>Dothideomycetes</taxon>
        <taxon>Pleosporomycetidae</taxon>
        <taxon>Pleosporales</taxon>
        <taxon>Pleosporales incertae sedis</taxon>
        <taxon>Lojkania</taxon>
    </lineage>
</organism>
<dbReference type="Gene3D" id="3.90.550.10">
    <property type="entry name" value="Spore Coat Polysaccharide Biosynthesis Protein SpsA, Chain A"/>
    <property type="match status" value="1"/>
</dbReference>
<protein>
    <recommendedName>
        <fullName evidence="6">Glycosyltransferase 2-like domain-containing protein</fullName>
    </recommendedName>
</protein>
<dbReference type="InterPro" id="IPR001173">
    <property type="entry name" value="Glyco_trans_2-like"/>
</dbReference>
<keyword evidence="1" id="KW-0812">Transmembrane</keyword>
<gene>
    <name evidence="4" type="ORF">CC78DRAFT_591191</name>
</gene>
<dbReference type="Pfam" id="PF25550">
    <property type="entry name" value="DUF7928"/>
    <property type="match status" value="1"/>
</dbReference>
<dbReference type="InterPro" id="IPR029044">
    <property type="entry name" value="Nucleotide-diphossugar_trans"/>
</dbReference>
<dbReference type="Proteomes" id="UP000800093">
    <property type="component" value="Unassembled WGS sequence"/>
</dbReference>
<feature type="transmembrane region" description="Helical" evidence="1">
    <location>
        <begin position="806"/>
        <end position="823"/>
    </location>
</feature>
<keyword evidence="5" id="KW-1185">Reference proteome</keyword>
<feature type="transmembrane region" description="Helical" evidence="1">
    <location>
        <begin position="680"/>
        <end position="700"/>
    </location>
</feature>
<reference evidence="5" key="1">
    <citation type="journal article" date="2020" name="Stud. Mycol.">
        <title>101 Dothideomycetes genomes: A test case for predicting lifestyles and emergence of pathogens.</title>
        <authorList>
            <person name="Haridas S."/>
            <person name="Albert R."/>
            <person name="Binder M."/>
            <person name="Bloem J."/>
            <person name="LaButti K."/>
            <person name="Salamov A."/>
            <person name="Andreopoulos B."/>
            <person name="Baker S."/>
            <person name="Barry K."/>
            <person name="Bills G."/>
            <person name="Bluhm B."/>
            <person name="Cannon C."/>
            <person name="Castanera R."/>
            <person name="Culley D."/>
            <person name="Daum C."/>
            <person name="Ezra D."/>
            <person name="Gonzalez J."/>
            <person name="Henrissat B."/>
            <person name="Kuo A."/>
            <person name="Liang C."/>
            <person name="Lipzen A."/>
            <person name="Lutzoni F."/>
            <person name="Magnuson J."/>
            <person name="Mondo S."/>
            <person name="Nolan M."/>
            <person name="Ohm R."/>
            <person name="Pangilinan J."/>
            <person name="Park H.-J."/>
            <person name="Ramirez L."/>
            <person name="Alfaro M."/>
            <person name="Sun H."/>
            <person name="Tritt A."/>
            <person name="Yoshinaga Y."/>
            <person name="Zwiers L.-H."/>
            <person name="Turgeon B."/>
            <person name="Goodwin S."/>
            <person name="Spatafora J."/>
            <person name="Crous P."/>
            <person name="Grigoriev I."/>
        </authorList>
    </citation>
    <scope>NUCLEOTIDE SEQUENCE [LARGE SCALE GENOMIC DNA]</scope>
    <source>
        <strain evidence="5">CBS 304.66</strain>
    </source>
</reference>
<evidence type="ECO:0000313" key="4">
    <source>
        <dbReference type="EMBL" id="KAF2267764.1"/>
    </source>
</evidence>
<dbReference type="InterPro" id="IPR057688">
    <property type="entry name" value="DUF7928"/>
</dbReference>
<comment type="caution">
    <text evidence="4">The sequence shown here is derived from an EMBL/GenBank/DDBJ whole genome shotgun (WGS) entry which is preliminary data.</text>
</comment>
<feature type="transmembrane region" description="Helical" evidence="1">
    <location>
        <begin position="648"/>
        <end position="668"/>
    </location>
</feature>
<accession>A0A9P4N7Z7</accession>
<evidence type="ECO:0000259" key="2">
    <source>
        <dbReference type="Pfam" id="PF13632"/>
    </source>
</evidence>
<dbReference type="AlphaFoldDB" id="A0A9P4N7Z7"/>